<protein>
    <submittedName>
        <fullName evidence="1">Uncharacterized protein</fullName>
    </submittedName>
</protein>
<gene>
    <name evidence="1" type="ORF">CIT26_19435</name>
</gene>
<dbReference type="EMBL" id="NPKJ01000053">
    <property type="protein sequence ID" value="PAQ08135.1"/>
    <property type="molecule type" value="Genomic_DNA"/>
</dbReference>
<evidence type="ECO:0000313" key="2">
    <source>
        <dbReference type="Proteomes" id="UP000216442"/>
    </source>
</evidence>
<sequence length="224" mass="25699">MDVLWFLTQRTKFIRRYYETASAPFREIIRKIEAEEAPYEPPYSEDPEPPFLTEWGDANTSLDVLGATCVSMLSESLKLYFSTWEGLLHVDCGKHSRSSFKKGFVSGYRDCFGTVLKADWSDCPADFDVLEQIVLARNAAGHPVQIAFLHLSHSEGLEKKFPAPVFVSDYERRLIETNQHVWRNLKLVVTEEALSEAIRQVEILAEWMEARLFKVLYPRSGSEG</sequence>
<dbReference type="RefSeq" id="WP_095494081.1">
    <property type="nucleotide sequence ID" value="NZ_NPKJ01000053.1"/>
</dbReference>
<dbReference type="OrthoDB" id="7596247at2"/>
<comment type="caution">
    <text evidence="1">The sequence shown here is derived from an EMBL/GenBank/DDBJ whole genome shotgun (WGS) entry which is preliminary data.</text>
</comment>
<dbReference type="Proteomes" id="UP000216442">
    <property type="component" value="Unassembled WGS sequence"/>
</dbReference>
<organism evidence="1 2">
    <name type="scientific">Mesorhizobium temperatum</name>
    <dbReference type="NCBI Taxonomy" id="241416"/>
    <lineage>
        <taxon>Bacteria</taxon>
        <taxon>Pseudomonadati</taxon>
        <taxon>Pseudomonadota</taxon>
        <taxon>Alphaproteobacteria</taxon>
        <taxon>Hyphomicrobiales</taxon>
        <taxon>Phyllobacteriaceae</taxon>
        <taxon>Mesorhizobium</taxon>
    </lineage>
</organism>
<evidence type="ECO:0000313" key="1">
    <source>
        <dbReference type="EMBL" id="PAQ08135.1"/>
    </source>
</evidence>
<name>A0A271LL92_9HYPH</name>
<accession>A0A271LL92</accession>
<keyword evidence="2" id="KW-1185">Reference proteome</keyword>
<reference evidence="1 2" key="1">
    <citation type="submission" date="2017-08" db="EMBL/GenBank/DDBJ databases">
        <title>Mesorhizobium wenxinae sp. nov., a novel rhizobial species isolated from root nodules of chickpea (Cicer arietinum L.).</title>
        <authorList>
            <person name="Zhang J."/>
        </authorList>
    </citation>
    <scope>NUCLEOTIDE SEQUENCE [LARGE SCALE GENOMIC DNA]</scope>
    <source>
        <strain evidence="1 2">SDW018</strain>
    </source>
</reference>
<proteinExistence type="predicted"/>
<dbReference type="AlphaFoldDB" id="A0A271LL92"/>